<reference evidence="7" key="1">
    <citation type="submission" date="2018-05" db="EMBL/GenBank/DDBJ databases">
        <authorList>
            <person name="Feng T."/>
        </authorList>
    </citation>
    <scope>NUCLEOTIDE SEQUENCE [LARGE SCALE GENOMIC DNA]</scope>
    <source>
        <strain evidence="7">S27</strain>
    </source>
</reference>
<dbReference type="GO" id="GO:0000976">
    <property type="term" value="F:transcription cis-regulatory region binding"/>
    <property type="evidence" value="ECO:0007669"/>
    <property type="project" value="TreeGrafter"/>
</dbReference>
<evidence type="ECO:0000313" key="7">
    <source>
        <dbReference type="Proteomes" id="UP000254875"/>
    </source>
</evidence>
<dbReference type="EMBL" id="QHKS01000005">
    <property type="protein sequence ID" value="RDK02994.1"/>
    <property type="molecule type" value="Genomic_DNA"/>
</dbReference>
<dbReference type="SUPFAM" id="SSF48498">
    <property type="entry name" value="Tetracyclin repressor-like, C-terminal domain"/>
    <property type="match status" value="1"/>
</dbReference>
<organism evidence="6 7">
    <name type="scientific">Paraburkholderia lacunae</name>
    <dbReference type="NCBI Taxonomy" id="2211104"/>
    <lineage>
        <taxon>Bacteria</taxon>
        <taxon>Pseudomonadati</taxon>
        <taxon>Pseudomonadota</taxon>
        <taxon>Betaproteobacteria</taxon>
        <taxon>Burkholderiales</taxon>
        <taxon>Burkholderiaceae</taxon>
        <taxon>Paraburkholderia</taxon>
    </lineage>
</organism>
<evidence type="ECO:0000256" key="4">
    <source>
        <dbReference type="PROSITE-ProRule" id="PRU00335"/>
    </source>
</evidence>
<dbReference type="OrthoDB" id="8595767at2"/>
<gene>
    <name evidence="6" type="ORF">DLM46_08780</name>
</gene>
<dbReference type="Pfam" id="PF00440">
    <property type="entry name" value="TetR_N"/>
    <property type="match status" value="1"/>
</dbReference>
<dbReference type="GO" id="GO:0003700">
    <property type="term" value="F:DNA-binding transcription factor activity"/>
    <property type="evidence" value="ECO:0007669"/>
    <property type="project" value="TreeGrafter"/>
</dbReference>
<dbReference type="InterPro" id="IPR036271">
    <property type="entry name" value="Tet_transcr_reg_TetR-rel_C_sf"/>
</dbReference>
<dbReference type="AlphaFoldDB" id="A0A370NBL4"/>
<dbReference type="PANTHER" id="PTHR30055">
    <property type="entry name" value="HTH-TYPE TRANSCRIPTIONAL REGULATOR RUTR"/>
    <property type="match status" value="1"/>
</dbReference>
<dbReference type="PROSITE" id="PS50977">
    <property type="entry name" value="HTH_TETR_2"/>
    <property type="match status" value="1"/>
</dbReference>
<keyword evidence="2 4" id="KW-0238">DNA-binding</keyword>
<evidence type="ECO:0000313" key="6">
    <source>
        <dbReference type="EMBL" id="RDK02994.1"/>
    </source>
</evidence>
<dbReference type="Gene3D" id="1.10.10.60">
    <property type="entry name" value="Homeodomain-like"/>
    <property type="match status" value="1"/>
</dbReference>
<dbReference type="PRINTS" id="PR00455">
    <property type="entry name" value="HTHTETR"/>
</dbReference>
<dbReference type="InterPro" id="IPR001647">
    <property type="entry name" value="HTH_TetR"/>
</dbReference>
<evidence type="ECO:0000256" key="1">
    <source>
        <dbReference type="ARBA" id="ARBA00023015"/>
    </source>
</evidence>
<protein>
    <recommendedName>
        <fullName evidence="5">HTH tetR-type domain-containing protein</fullName>
    </recommendedName>
</protein>
<accession>A0A370NBL4</accession>
<keyword evidence="7" id="KW-1185">Reference proteome</keyword>
<evidence type="ECO:0000259" key="5">
    <source>
        <dbReference type="PROSITE" id="PS50977"/>
    </source>
</evidence>
<evidence type="ECO:0000256" key="2">
    <source>
        <dbReference type="ARBA" id="ARBA00023125"/>
    </source>
</evidence>
<proteinExistence type="predicted"/>
<dbReference type="InterPro" id="IPR009057">
    <property type="entry name" value="Homeodomain-like_sf"/>
</dbReference>
<dbReference type="InterPro" id="IPR050109">
    <property type="entry name" value="HTH-type_TetR-like_transc_reg"/>
</dbReference>
<feature type="domain" description="HTH tetR-type" evidence="5">
    <location>
        <begin position="15"/>
        <end position="75"/>
    </location>
</feature>
<dbReference type="PANTHER" id="PTHR30055:SF234">
    <property type="entry name" value="HTH-TYPE TRANSCRIPTIONAL REGULATOR BETI"/>
    <property type="match status" value="1"/>
</dbReference>
<comment type="caution">
    <text evidence="6">The sequence shown here is derived from an EMBL/GenBank/DDBJ whole genome shotgun (WGS) entry which is preliminary data.</text>
</comment>
<name>A0A370NBL4_9BURK</name>
<dbReference type="SUPFAM" id="SSF46689">
    <property type="entry name" value="Homeodomain-like"/>
    <property type="match status" value="1"/>
</dbReference>
<dbReference type="Gene3D" id="1.10.357.10">
    <property type="entry name" value="Tetracycline Repressor, domain 2"/>
    <property type="match status" value="1"/>
</dbReference>
<feature type="DNA-binding region" description="H-T-H motif" evidence="4">
    <location>
        <begin position="38"/>
        <end position="57"/>
    </location>
</feature>
<evidence type="ECO:0000256" key="3">
    <source>
        <dbReference type="ARBA" id="ARBA00023163"/>
    </source>
</evidence>
<keyword evidence="3" id="KW-0804">Transcription</keyword>
<keyword evidence="1" id="KW-0805">Transcription regulation</keyword>
<dbReference type="Proteomes" id="UP000254875">
    <property type="component" value="Unassembled WGS sequence"/>
</dbReference>
<sequence>MATPPTPLPPVDFADGPAGIILAAAREILLRERYSGLTMDRLALALGMSKKTLYVHFPSKDAMVAAIITATGATVRRQATEILDGPGRFPAKLEGLLRVVTDQVGAMSPGFLQDLHRFAPHLYDEIQIIKERNIPAVFTRLLNLGIEQQMIRADIDVKFAAEYWLQVARGVHEPALLTRTGLTPREALEKALDLFFAGVLTPSARKKVGQRLPGSSRG</sequence>